<dbReference type="EMBL" id="KI392237">
    <property type="protein sequence ID" value="ERN18344.1"/>
    <property type="molecule type" value="Genomic_DNA"/>
</dbReference>
<dbReference type="PANTHER" id="PTHR34570">
    <property type="entry name" value="OS03G0593100 PROTEIN"/>
    <property type="match status" value="1"/>
</dbReference>
<dbReference type="Gramene" id="ERN18344">
    <property type="protein sequence ID" value="ERN18344"/>
    <property type="gene ID" value="AMTR_s00055p00197080"/>
</dbReference>
<reference evidence="2" key="1">
    <citation type="journal article" date="2013" name="Science">
        <title>The Amborella genome and the evolution of flowering plants.</title>
        <authorList>
            <consortium name="Amborella Genome Project"/>
        </authorList>
    </citation>
    <scope>NUCLEOTIDE SEQUENCE [LARGE SCALE GENOMIC DNA]</scope>
</reference>
<evidence type="ECO:0000313" key="1">
    <source>
        <dbReference type="EMBL" id="ERN18344.1"/>
    </source>
</evidence>
<keyword evidence="2" id="KW-1185">Reference proteome</keyword>
<sequence>MGRHTEPTEVQSSIALLQERFRQLQRIKEMREEREFRRLLIGAKIGGIPDQCNDFLGHICSEPTSPCRPRGPLVHSGFPPELERQSPEFRTVEIPFFTTSWTNKANGRFRLELEVNKWEDTEVDTSLHL</sequence>
<accession>U5D7A2</accession>
<dbReference type="HOGENOM" id="CLU_152209_1_0_1"/>
<dbReference type="AlphaFoldDB" id="U5D7A2"/>
<dbReference type="PANTHER" id="PTHR34570:SF12">
    <property type="entry name" value="EXPRESSED PROTEIN"/>
    <property type="match status" value="1"/>
</dbReference>
<name>U5D7A2_AMBTC</name>
<proteinExistence type="predicted"/>
<protein>
    <submittedName>
        <fullName evidence="1">Uncharacterized protein</fullName>
    </submittedName>
</protein>
<gene>
    <name evidence="1" type="ORF">AMTR_s00055p00197080</name>
</gene>
<organism evidence="1 2">
    <name type="scientific">Amborella trichopoda</name>
    <dbReference type="NCBI Taxonomy" id="13333"/>
    <lineage>
        <taxon>Eukaryota</taxon>
        <taxon>Viridiplantae</taxon>
        <taxon>Streptophyta</taxon>
        <taxon>Embryophyta</taxon>
        <taxon>Tracheophyta</taxon>
        <taxon>Spermatophyta</taxon>
        <taxon>Magnoliopsida</taxon>
        <taxon>Amborellales</taxon>
        <taxon>Amborellaceae</taxon>
        <taxon>Amborella</taxon>
    </lineage>
</organism>
<evidence type="ECO:0000313" key="2">
    <source>
        <dbReference type="Proteomes" id="UP000017836"/>
    </source>
</evidence>
<dbReference type="Proteomes" id="UP000017836">
    <property type="component" value="Unassembled WGS sequence"/>
</dbReference>